<organism evidence="1 2">
    <name type="scientific">Tardiphaga robiniae</name>
    <dbReference type="NCBI Taxonomy" id="943830"/>
    <lineage>
        <taxon>Bacteria</taxon>
        <taxon>Pseudomonadati</taxon>
        <taxon>Pseudomonadota</taxon>
        <taxon>Alphaproteobacteria</taxon>
        <taxon>Hyphomicrobiales</taxon>
        <taxon>Nitrobacteraceae</taxon>
        <taxon>Tardiphaga</taxon>
    </lineage>
</organism>
<evidence type="ECO:0000313" key="1">
    <source>
        <dbReference type="EMBL" id="KZD23967.1"/>
    </source>
</evidence>
<gene>
    <name evidence="1" type="ORF">A4A58_25365</name>
</gene>
<dbReference type="InterPro" id="IPR036709">
    <property type="entry name" value="Autotransporte_beta_dom_sf"/>
</dbReference>
<accession>A0A163ZX08</accession>
<keyword evidence="2" id="KW-1185">Reference proteome</keyword>
<dbReference type="AlphaFoldDB" id="A0A163ZX08"/>
<comment type="caution">
    <text evidence="1">The sequence shown here is derived from an EMBL/GenBank/DDBJ whole genome shotgun (WGS) entry which is preliminary data.</text>
</comment>
<dbReference type="SUPFAM" id="SSF103515">
    <property type="entry name" value="Autotransporter"/>
    <property type="match status" value="1"/>
</dbReference>
<dbReference type="Proteomes" id="UP000076574">
    <property type="component" value="Unassembled WGS sequence"/>
</dbReference>
<dbReference type="InterPro" id="IPR016934">
    <property type="entry name" value="UCP029691"/>
</dbReference>
<dbReference type="STRING" id="943830.A4A58_25365"/>
<dbReference type="PIRSF" id="PIRSF029691">
    <property type="entry name" value="UCP029691"/>
    <property type="match status" value="1"/>
</dbReference>
<evidence type="ECO:0000313" key="2">
    <source>
        <dbReference type="Proteomes" id="UP000076574"/>
    </source>
</evidence>
<name>A0A163ZX08_9BRAD</name>
<proteinExistence type="predicted"/>
<dbReference type="EMBL" id="LVYV01000007">
    <property type="protein sequence ID" value="KZD23967.1"/>
    <property type="molecule type" value="Genomic_DNA"/>
</dbReference>
<protein>
    <submittedName>
        <fullName evidence="1">Uncharacterized protein</fullName>
    </submittedName>
</protein>
<reference evidence="1 2" key="1">
    <citation type="submission" date="2016-03" db="EMBL/GenBank/DDBJ databases">
        <title>Microsymbionts genomes from the relict species Vavilovia formosa (Stev.) Fed.</title>
        <authorList>
            <person name="Kopat V."/>
            <person name="Chirak E."/>
            <person name="Kimeklis A."/>
            <person name="Andronov E."/>
        </authorList>
    </citation>
    <scope>NUCLEOTIDE SEQUENCE [LARGE SCALE GENOMIC DNA]</scope>
    <source>
        <strain evidence="1 2">Vaf07</strain>
    </source>
</reference>
<sequence length="242" mass="26273">MFGFVAAAQLVAADHAEAANGAYAVDAADISDLGSCKVESWYSMATNSDFAAVANPSCVVEITRPVELSVLTNYSRSDGDFSTTLAPKAKINLEPTGIGKFGVSALASGTFDAMTGQNTAVFAEIPATYRFSETTRINLNAGWLWDRVLDRHYFTYGVGFDWKFTDVLEYTVELYGQAGHAGFASVIQPRIQTGVRYRPNETFSLDVIYGRNITGENSNWITVGTTIRFPPPGSVRKPDAHL</sequence>